<keyword evidence="2" id="KW-1185">Reference proteome</keyword>
<accession>G9B1S4</accession>
<name>G9B1S4_9CAUD</name>
<dbReference type="GeneID" id="11536829"/>
<protein>
    <submittedName>
        <fullName evidence="1">Gp173</fullName>
    </submittedName>
</protein>
<reference evidence="1 2" key="1">
    <citation type="submission" date="2013-01" db="EMBL/GenBank/DDBJ databases">
        <title>Large myovirus of Bacillus.</title>
        <authorList>
            <person name="Klumpp J."/>
            <person name="Beyer W."/>
            <person name="Loessner M.J."/>
        </authorList>
    </citation>
    <scope>NUCLEOTIDE SEQUENCE [LARGE SCALE GENOMIC DNA]</scope>
</reference>
<dbReference type="Proteomes" id="UP000005445">
    <property type="component" value="Segment"/>
</dbReference>
<dbReference type="OrthoDB" id="23549at10239"/>
<evidence type="ECO:0000313" key="2">
    <source>
        <dbReference type="Proteomes" id="UP000005445"/>
    </source>
</evidence>
<dbReference type="KEGG" id="vg:11536829"/>
<evidence type="ECO:0000313" key="1">
    <source>
        <dbReference type="EMBL" id="ADH03319.2"/>
    </source>
</evidence>
<proteinExistence type="predicted"/>
<dbReference type="EMBL" id="HM144387">
    <property type="protein sequence ID" value="ADH03319.2"/>
    <property type="molecule type" value="Genomic_DNA"/>
</dbReference>
<dbReference type="RefSeq" id="YP_004957188.2">
    <property type="nucleotide sequence ID" value="NC_016563.1"/>
</dbReference>
<organism evidence="1 2">
    <name type="scientific">Bacillus phage W.Ph</name>
    <dbReference type="NCBI Taxonomy" id="764595"/>
    <lineage>
        <taxon>Viruses</taxon>
        <taxon>Duplodnaviria</taxon>
        <taxon>Heunggongvirae</taxon>
        <taxon>Uroviricota</taxon>
        <taxon>Caudoviricetes</taxon>
        <taxon>Herelleviridae</taxon>
        <taxon>Bastillevirinae</taxon>
        <taxon>Wphvirus</taxon>
        <taxon>Wphvirus WPh</taxon>
    </lineage>
</organism>
<sequence length="70" mass="8144">MTLLTNNRKPLHDLNNVVHELIHYGYIDVNSYSNVTSIQVRDILDILGIKYEVTSGLIHDMYPYTRIKLV</sequence>